<proteinExistence type="evidence at transcript level"/>
<sequence length="98" mass="11050">MTNETYFTTEDLPSFGTTFTIVFCDSKCMIHYILKTSVCKRGAVAGLQKLPQPPNFLQKDSRTTEENRRNSKHSNDCPIEDAAPVTEKCGTREGRQFA</sequence>
<feature type="compositionally biased region" description="Basic and acidic residues" evidence="1">
    <location>
        <begin position="89"/>
        <end position="98"/>
    </location>
</feature>
<reference evidence="2" key="1">
    <citation type="submission" date="2012-12" db="EMBL/GenBank/DDBJ databases">
        <title>Identification and characterization of a phenylalanine ammonia-lyase gene family in Isatis indigotica Fort.</title>
        <authorList>
            <person name="Liu Q."/>
            <person name="Chen J."/>
            <person name="Zhou X."/>
            <person name="Di P."/>
            <person name="Xiao Y."/>
            <person name="Xuan H."/>
            <person name="Zhang L."/>
            <person name="Chen W."/>
        </authorList>
    </citation>
    <scope>NUCLEOTIDE SEQUENCE</scope>
    <source>
        <tissue evidence="2">Salivary gland</tissue>
    </source>
</reference>
<evidence type="ECO:0000256" key="1">
    <source>
        <dbReference type="SAM" id="MobiDB-lite"/>
    </source>
</evidence>
<name>A0A0K8RJG7_IXORI</name>
<feature type="compositionally biased region" description="Basic and acidic residues" evidence="1">
    <location>
        <begin position="59"/>
        <end position="75"/>
    </location>
</feature>
<evidence type="ECO:0000313" key="2">
    <source>
        <dbReference type="EMBL" id="JAA71236.1"/>
    </source>
</evidence>
<feature type="region of interest" description="Disordered" evidence="1">
    <location>
        <begin position="49"/>
        <end position="98"/>
    </location>
</feature>
<accession>A0A0K8RJG7</accession>
<organism evidence="2">
    <name type="scientific">Ixodes ricinus</name>
    <name type="common">Common tick</name>
    <name type="synonym">Acarus ricinus</name>
    <dbReference type="NCBI Taxonomy" id="34613"/>
    <lineage>
        <taxon>Eukaryota</taxon>
        <taxon>Metazoa</taxon>
        <taxon>Ecdysozoa</taxon>
        <taxon>Arthropoda</taxon>
        <taxon>Chelicerata</taxon>
        <taxon>Arachnida</taxon>
        <taxon>Acari</taxon>
        <taxon>Parasitiformes</taxon>
        <taxon>Ixodida</taxon>
        <taxon>Ixodoidea</taxon>
        <taxon>Ixodidae</taxon>
        <taxon>Ixodinae</taxon>
        <taxon>Ixodes</taxon>
    </lineage>
</organism>
<protein>
    <submittedName>
        <fullName evidence="2">Putative salivary lipocalin</fullName>
    </submittedName>
</protein>
<dbReference type="AlphaFoldDB" id="A0A0K8RJG7"/>
<dbReference type="EMBL" id="GADI01002572">
    <property type="protein sequence ID" value="JAA71236.1"/>
    <property type="molecule type" value="mRNA"/>
</dbReference>